<dbReference type="CDD" id="cd16914">
    <property type="entry name" value="EcfT"/>
    <property type="match status" value="1"/>
</dbReference>
<dbReference type="GO" id="GO:0005886">
    <property type="term" value="C:plasma membrane"/>
    <property type="evidence" value="ECO:0007669"/>
    <property type="project" value="UniProtKB-ARBA"/>
</dbReference>
<accession>A0A5B8M062</accession>
<keyword evidence="4 6" id="KW-1133">Transmembrane helix</keyword>
<feature type="transmembrane region" description="Helical" evidence="6">
    <location>
        <begin position="23"/>
        <end position="48"/>
    </location>
</feature>
<dbReference type="Proteomes" id="UP000320216">
    <property type="component" value="Chromosome"/>
</dbReference>
<dbReference type="OrthoDB" id="6400at2"/>
<sequence>MSIVLTPDLHSSRIARINPVAKLGAALLVSLTLVLTIDWVSAGVALVLEAVLLPFAGVSARQFWLRTAPIWIAAVAAAIATALYGADSGETVWRLGFVTVTQGSLALAGAIALRVLAIGIPGVILFATSDPTELADGLAQLVRLPARFVLGALAALRLVGLFVDDWRALAMARRARGLGDGRNPIAVLRRWGSQAFALLVLSLRRGSKLATAMEAKGFGGDSARTWARSSRFGAAETAMVAIGAAIAVIAASCAVVAGTWSFVVS</sequence>
<evidence type="ECO:0000256" key="6">
    <source>
        <dbReference type="SAM" id="Phobius"/>
    </source>
</evidence>
<comment type="subcellular location">
    <subcellularLocation>
        <location evidence="1">Membrane</location>
        <topology evidence="1">Multi-pass membrane protein</topology>
    </subcellularLocation>
</comment>
<dbReference type="InterPro" id="IPR003339">
    <property type="entry name" value="ABC/ECF_trnsptr_transmembrane"/>
</dbReference>
<dbReference type="PANTHER" id="PTHR34857">
    <property type="entry name" value="SLL0384 PROTEIN"/>
    <property type="match status" value="1"/>
</dbReference>
<dbReference type="AlphaFoldDB" id="A0A5B8M062"/>
<feature type="transmembrane region" description="Helical" evidence="6">
    <location>
        <begin position="238"/>
        <end position="263"/>
    </location>
</feature>
<keyword evidence="2" id="KW-1003">Cell membrane</keyword>
<feature type="transmembrane region" description="Helical" evidence="6">
    <location>
        <begin position="107"/>
        <end position="128"/>
    </location>
</feature>
<feature type="transmembrane region" description="Helical" evidence="6">
    <location>
        <begin position="148"/>
        <end position="166"/>
    </location>
</feature>
<evidence type="ECO:0000256" key="1">
    <source>
        <dbReference type="ARBA" id="ARBA00004141"/>
    </source>
</evidence>
<dbReference type="InterPro" id="IPR051611">
    <property type="entry name" value="ECF_transporter_component"/>
</dbReference>
<evidence type="ECO:0000313" key="7">
    <source>
        <dbReference type="EMBL" id="QDZ14047.1"/>
    </source>
</evidence>
<dbReference type="RefSeq" id="WP_146318562.1">
    <property type="nucleotide sequence ID" value="NZ_CP042305.1"/>
</dbReference>
<feature type="transmembrane region" description="Helical" evidence="6">
    <location>
        <begin position="68"/>
        <end position="86"/>
    </location>
</feature>
<organism evidence="7 8">
    <name type="scientific">Humibacter ginsenosidimutans</name>
    <dbReference type="NCBI Taxonomy" id="2599293"/>
    <lineage>
        <taxon>Bacteria</taxon>
        <taxon>Bacillati</taxon>
        <taxon>Actinomycetota</taxon>
        <taxon>Actinomycetes</taxon>
        <taxon>Micrococcales</taxon>
        <taxon>Microbacteriaceae</taxon>
        <taxon>Humibacter</taxon>
    </lineage>
</organism>
<keyword evidence="8" id="KW-1185">Reference proteome</keyword>
<keyword evidence="5 6" id="KW-0472">Membrane</keyword>
<dbReference type="PANTHER" id="PTHR34857:SF2">
    <property type="entry name" value="SLL0384 PROTEIN"/>
    <property type="match status" value="1"/>
</dbReference>
<protein>
    <submittedName>
        <fullName evidence="7">Energy-coupling factor transporter transmembrane protein EcfT</fullName>
    </submittedName>
</protein>
<dbReference type="Pfam" id="PF02361">
    <property type="entry name" value="CbiQ"/>
    <property type="match status" value="1"/>
</dbReference>
<name>A0A5B8M062_9MICO</name>
<gene>
    <name evidence="7" type="ORF">FPZ11_03975</name>
</gene>
<reference evidence="7 8" key="1">
    <citation type="submission" date="2019-07" db="EMBL/GenBank/DDBJ databases">
        <title>Full genome sequence of Humibacter sp. WJ7-1.</title>
        <authorList>
            <person name="Im W.-T."/>
        </authorList>
    </citation>
    <scope>NUCLEOTIDE SEQUENCE [LARGE SCALE GENOMIC DNA]</scope>
    <source>
        <strain evidence="7 8">WJ7-1</strain>
    </source>
</reference>
<evidence type="ECO:0000256" key="4">
    <source>
        <dbReference type="ARBA" id="ARBA00022989"/>
    </source>
</evidence>
<dbReference type="EMBL" id="CP042305">
    <property type="protein sequence ID" value="QDZ14047.1"/>
    <property type="molecule type" value="Genomic_DNA"/>
</dbReference>
<evidence type="ECO:0000256" key="3">
    <source>
        <dbReference type="ARBA" id="ARBA00022692"/>
    </source>
</evidence>
<evidence type="ECO:0000313" key="8">
    <source>
        <dbReference type="Proteomes" id="UP000320216"/>
    </source>
</evidence>
<proteinExistence type="predicted"/>
<evidence type="ECO:0000256" key="2">
    <source>
        <dbReference type="ARBA" id="ARBA00022475"/>
    </source>
</evidence>
<dbReference type="KEGG" id="huw:FPZ11_03975"/>
<evidence type="ECO:0000256" key="5">
    <source>
        <dbReference type="ARBA" id="ARBA00023136"/>
    </source>
</evidence>
<keyword evidence="3 6" id="KW-0812">Transmembrane</keyword>